<name>A0A2T8HM68_9SPHI</name>
<evidence type="ECO:0000313" key="13">
    <source>
        <dbReference type="Proteomes" id="UP000245627"/>
    </source>
</evidence>
<keyword evidence="13" id="KW-1185">Reference proteome</keyword>
<evidence type="ECO:0000256" key="3">
    <source>
        <dbReference type="ARBA" id="ARBA00011918"/>
    </source>
</evidence>
<evidence type="ECO:0000256" key="6">
    <source>
        <dbReference type="ARBA" id="ARBA00022763"/>
    </source>
</evidence>
<dbReference type="SUPFAM" id="SSF46689">
    <property type="entry name" value="Homeodomain-like"/>
    <property type="match status" value="2"/>
</dbReference>
<keyword evidence="4 12" id="KW-0489">Methyltransferase</keyword>
<reference evidence="12 13" key="1">
    <citation type="submission" date="2018-04" db="EMBL/GenBank/DDBJ databases">
        <title>Sphingobacterium cortibacter sp. nov.</title>
        <authorList>
            <person name="Li Y."/>
        </authorList>
    </citation>
    <scope>NUCLEOTIDE SEQUENCE [LARGE SCALE GENOMIC DNA]</scope>
    <source>
        <strain evidence="12 13">2c-3</strain>
    </source>
</reference>
<dbReference type="PROSITE" id="PS01124">
    <property type="entry name" value="HTH_ARAC_FAMILY_2"/>
    <property type="match status" value="1"/>
</dbReference>
<feature type="domain" description="HTH araC/xylS-type" evidence="11">
    <location>
        <begin position="13"/>
        <end position="111"/>
    </location>
</feature>
<dbReference type="SUPFAM" id="SSF46767">
    <property type="entry name" value="Methylated DNA-protein cysteine methyltransferase, C-terminal domain"/>
    <property type="match status" value="1"/>
</dbReference>
<accession>A0A2T8HM68</accession>
<dbReference type="GO" id="GO:0043565">
    <property type="term" value="F:sequence-specific DNA binding"/>
    <property type="evidence" value="ECO:0007669"/>
    <property type="project" value="InterPro"/>
</dbReference>
<dbReference type="InterPro" id="IPR036388">
    <property type="entry name" value="WH-like_DNA-bd_sf"/>
</dbReference>
<dbReference type="GO" id="GO:0032259">
    <property type="term" value="P:methylation"/>
    <property type="evidence" value="ECO:0007669"/>
    <property type="project" value="UniProtKB-KW"/>
</dbReference>
<dbReference type="PROSITE" id="PS00374">
    <property type="entry name" value="MGMT"/>
    <property type="match status" value="1"/>
</dbReference>
<organism evidence="12 13">
    <name type="scientific">Sphingobacterium corticibacter</name>
    <dbReference type="NCBI Taxonomy" id="2171749"/>
    <lineage>
        <taxon>Bacteria</taxon>
        <taxon>Pseudomonadati</taxon>
        <taxon>Bacteroidota</taxon>
        <taxon>Sphingobacteriia</taxon>
        <taxon>Sphingobacteriales</taxon>
        <taxon>Sphingobacteriaceae</taxon>
        <taxon>Sphingobacterium</taxon>
    </lineage>
</organism>
<dbReference type="InterPro" id="IPR018060">
    <property type="entry name" value="HTH_AraC"/>
</dbReference>
<dbReference type="GO" id="GO:0003700">
    <property type="term" value="F:DNA-binding transcription factor activity"/>
    <property type="evidence" value="ECO:0007669"/>
    <property type="project" value="InterPro"/>
</dbReference>
<dbReference type="GO" id="GO:0006281">
    <property type="term" value="P:DNA repair"/>
    <property type="evidence" value="ECO:0007669"/>
    <property type="project" value="UniProtKB-KW"/>
</dbReference>
<proteinExistence type="inferred from homology"/>
<dbReference type="InterPro" id="IPR036217">
    <property type="entry name" value="MethylDNA_cys_MeTrfase_DNAb"/>
</dbReference>
<dbReference type="SUPFAM" id="SSF53155">
    <property type="entry name" value="Methylated DNA-protein cysteine methyltransferase domain"/>
    <property type="match status" value="1"/>
</dbReference>
<dbReference type="Gene3D" id="1.10.10.60">
    <property type="entry name" value="Homeodomain-like"/>
    <property type="match status" value="2"/>
</dbReference>
<dbReference type="CDD" id="cd06445">
    <property type="entry name" value="ATase"/>
    <property type="match status" value="1"/>
</dbReference>
<keyword evidence="7" id="KW-0805">Transcription regulation</keyword>
<dbReference type="EC" id="2.1.1.63" evidence="3"/>
<dbReference type="NCBIfam" id="TIGR00589">
    <property type="entry name" value="ogt"/>
    <property type="match status" value="1"/>
</dbReference>
<keyword evidence="5 12" id="KW-0808">Transferase</keyword>
<evidence type="ECO:0000256" key="2">
    <source>
        <dbReference type="ARBA" id="ARBA00008711"/>
    </source>
</evidence>
<sequence>MENLTVVNFKRIEKAIAFISENYGKQPSLDEIAEQVHLSPFHFQRLFAEWAGTTPKRFLQYISINYAKELLSKKRATLWETAEATGLSSTSRLHDLFIQLEGMTPAEYKNGGKNLQIDYQVNATPFGEVLIANTNKGICHLSFIAEEAEADLQQLIAQFPQATFTARQNDMQAKALEIFQYDWTDMPQIKLHLKGTNFQLKVWQCLLEIPSGSLSSYGKIAHAIGTPLAHRAVGTAIGRNPIAFLIPCHRVIQTTGGIGGYMWGTNRKKAIIGWEAAQNQ</sequence>
<keyword evidence="8" id="KW-0804">Transcription</keyword>
<dbReference type="GO" id="GO:0003908">
    <property type="term" value="F:methylated-DNA-[protein]-cysteine S-methyltransferase activity"/>
    <property type="evidence" value="ECO:0007669"/>
    <property type="project" value="UniProtKB-EC"/>
</dbReference>
<dbReference type="SMART" id="SM00342">
    <property type="entry name" value="HTH_ARAC"/>
    <property type="match status" value="1"/>
</dbReference>
<evidence type="ECO:0000256" key="5">
    <source>
        <dbReference type="ARBA" id="ARBA00022679"/>
    </source>
</evidence>
<dbReference type="Pfam" id="PF12833">
    <property type="entry name" value="HTH_18"/>
    <property type="match status" value="1"/>
</dbReference>
<dbReference type="FunFam" id="1.10.10.10:FF:000214">
    <property type="entry name" value="Methylated-DNA--protein-cysteine methyltransferase"/>
    <property type="match status" value="1"/>
</dbReference>
<evidence type="ECO:0000256" key="4">
    <source>
        <dbReference type="ARBA" id="ARBA00022603"/>
    </source>
</evidence>
<comment type="catalytic activity">
    <reaction evidence="1">
        <text>a 4-O-methyl-thymidine in DNA + L-cysteinyl-[protein] = a thymidine in DNA + S-methyl-L-cysteinyl-[protein]</text>
        <dbReference type="Rhea" id="RHEA:53428"/>
        <dbReference type="Rhea" id="RHEA-COMP:10131"/>
        <dbReference type="Rhea" id="RHEA-COMP:10132"/>
        <dbReference type="Rhea" id="RHEA-COMP:13555"/>
        <dbReference type="Rhea" id="RHEA-COMP:13556"/>
        <dbReference type="ChEBI" id="CHEBI:29950"/>
        <dbReference type="ChEBI" id="CHEBI:82612"/>
        <dbReference type="ChEBI" id="CHEBI:137386"/>
        <dbReference type="ChEBI" id="CHEBI:137387"/>
        <dbReference type="EC" id="2.1.1.63"/>
    </reaction>
</comment>
<dbReference type="Pfam" id="PF01035">
    <property type="entry name" value="DNA_binding_1"/>
    <property type="match status" value="1"/>
</dbReference>
<dbReference type="PANTHER" id="PTHR10815:SF13">
    <property type="entry name" value="METHYLATED-DNA--PROTEIN-CYSTEINE METHYLTRANSFERASE"/>
    <property type="match status" value="1"/>
</dbReference>
<dbReference type="PANTHER" id="PTHR10815">
    <property type="entry name" value="METHYLATED-DNA--PROTEIN-CYSTEINE METHYLTRANSFERASE"/>
    <property type="match status" value="1"/>
</dbReference>
<dbReference type="AlphaFoldDB" id="A0A2T8HM68"/>
<evidence type="ECO:0000313" key="12">
    <source>
        <dbReference type="EMBL" id="PVH26525.1"/>
    </source>
</evidence>
<dbReference type="RefSeq" id="WP_116775013.1">
    <property type="nucleotide sequence ID" value="NZ_QDKG01000001.1"/>
</dbReference>
<evidence type="ECO:0000259" key="11">
    <source>
        <dbReference type="PROSITE" id="PS01124"/>
    </source>
</evidence>
<dbReference type="InterPro" id="IPR009057">
    <property type="entry name" value="Homeodomain-like_sf"/>
</dbReference>
<comment type="caution">
    <text evidence="12">The sequence shown here is derived from an EMBL/GenBank/DDBJ whole genome shotgun (WGS) entry which is preliminary data.</text>
</comment>
<evidence type="ECO:0000256" key="1">
    <source>
        <dbReference type="ARBA" id="ARBA00001286"/>
    </source>
</evidence>
<dbReference type="OrthoDB" id="9802228at2"/>
<keyword evidence="9" id="KW-0234">DNA repair</keyword>
<evidence type="ECO:0000256" key="10">
    <source>
        <dbReference type="ARBA" id="ARBA00049348"/>
    </source>
</evidence>
<comment type="catalytic activity">
    <reaction evidence="10">
        <text>a 6-O-methyl-2'-deoxyguanosine in DNA + L-cysteinyl-[protein] = S-methyl-L-cysteinyl-[protein] + a 2'-deoxyguanosine in DNA</text>
        <dbReference type="Rhea" id="RHEA:24000"/>
        <dbReference type="Rhea" id="RHEA-COMP:10131"/>
        <dbReference type="Rhea" id="RHEA-COMP:10132"/>
        <dbReference type="Rhea" id="RHEA-COMP:11367"/>
        <dbReference type="Rhea" id="RHEA-COMP:11368"/>
        <dbReference type="ChEBI" id="CHEBI:29950"/>
        <dbReference type="ChEBI" id="CHEBI:82612"/>
        <dbReference type="ChEBI" id="CHEBI:85445"/>
        <dbReference type="ChEBI" id="CHEBI:85448"/>
        <dbReference type="EC" id="2.1.1.63"/>
    </reaction>
</comment>
<dbReference type="InterPro" id="IPR014048">
    <property type="entry name" value="MethylDNA_cys_MeTrfase_DNA-bd"/>
</dbReference>
<gene>
    <name evidence="12" type="ORF">DC487_02615</name>
</gene>
<evidence type="ECO:0000256" key="7">
    <source>
        <dbReference type="ARBA" id="ARBA00023015"/>
    </source>
</evidence>
<evidence type="ECO:0000256" key="8">
    <source>
        <dbReference type="ARBA" id="ARBA00023163"/>
    </source>
</evidence>
<dbReference type="Gene3D" id="3.30.160.70">
    <property type="entry name" value="Methylated DNA-protein cysteine methyltransferase domain"/>
    <property type="match status" value="1"/>
</dbReference>
<dbReference type="InterPro" id="IPR036631">
    <property type="entry name" value="MGMT_N_sf"/>
</dbReference>
<dbReference type="InterPro" id="IPR001497">
    <property type="entry name" value="MethylDNA_cys_MeTrfase_AS"/>
</dbReference>
<dbReference type="Proteomes" id="UP000245627">
    <property type="component" value="Unassembled WGS sequence"/>
</dbReference>
<comment type="similarity">
    <text evidence="2">Belongs to the MGMT family.</text>
</comment>
<keyword evidence="6" id="KW-0227">DNA damage</keyword>
<dbReference type="EMBL" id="QDKG01000001">
    <property type="protein sequence ID" value="PVH26525.1"/>
    <property type="molecule type" value="Genomic_DNA"/>
</dbReference>
<dbReference type="Gene3D" id="1.10.10.10">
    <property type="entry name" value="Winged helix-like DNA-binding domain superfamily/Winged helix DNA-binding domain"/>
    <property type="match status" value="1"/>
</dbReference>
<protein>
    <recommendedName>
        <fullName evidence="3">methylated-DNA--[protein]-cysteine S-methyltransferase</fullName>
        <ecNumber evidence="3">2.1.1.63</ecNumber>
    </recommendedName>
</protein>
<evidence type="ECO:0000256" key="9">
    <source>
        <dbReference type="ARBA" id="ARBA00023204"/>
    </source>
</evidence>